<evidence type="ECO:0000313" key="7">
    <source>
        <dbReference type="EMBL" id="TWU44788.1"/>
    </source>
</evidence>
<evidence type="ECO:0000259" key="2">
    <source>
        <dbReference type="Pfam" id="PF07624"/>
    </source>
</evidence>
<evidence type="ECO:0000259" key="4">
    <source>
        <dbReference type="Pfam" id="PF07627"/>
    </source>
</evidence>
<keyword evidence="8" id="KW-1185">Reference proteome</keyword>
<dbReference type="EMBL" id="SJPW01000009">
    <property type="protein sequence ID" value="TWU44788.1"/>
    <property type="molecule type" value="Genomic_DNA"/>
</dbReference>
<evidence type="ECO:0000256" key="1">
    <source>
        <dbReference type="SAM" id="SignalP"/>
    </source>
</evidence>
<dbReference type="InterPro" id="IPR013043">
    <property type="entry name" value="DUF1595"/>
</dbReference>
<feature type="domain" description="DUF1588" evidence="4">
    <location>
        <begin position="614"/>
        <end position="710"/>
    </location>
</feature>
<dbReference type="InterPro" id="IPR013036">
    <property type="entry name" value="DUF1587"/>
</dbReference>
<dbReference type="GO" id="GO:0009055">
    <property type="term" value="F:electron transfer activity"/>
    <property type="evidence" value="ECO:0007669"/>
    <property type="project" value="InterPro"/>
</dbReference>
<evidence type="ECO:0000313" key="8">
    <source>
        <dbReference type="Proteomes" id="UP000318288"/>
    </source>
</evidence>
<dbReference type="Pfam" id="PF07626">
    <property type="entry name" value="PSD3"/>
    <property type="match status" value="1"/>
</dbReference>
<dbReference type="Proteomes" id="UP000318288">
    <property type="component" value="Unassembled WGS sequence"/>
</dbReference>
<protein>
    <recommendedName>
        <fullName evidence="9">Planctomycete cytochrome C</fullName>
    </recommendedName>
</protein>
<evidence type="ECO:0000259" key="6">
    <source>
        <dbReference type="Pfam" id="PF07637"/>
    </source>
</evidence>
<feature type="domain" description="DUF1585" evidence="2">
    <location>
        <begin position="725"/>
        <end position="796"/>
    </location>
</feature>
<sequence length="800" mass="90565" precursor="true">MKYTPPKKTIPSSRARRLGLKALSLFICLATPTVAVAADDIPSHQQLLQKYCVQCHGIQKMKGDVRLDDGSKMTPAIWKNVYEQLAGQTMPPDNKPQPTGTERTHLMKLALNRAQQESAVTSTGFRRLNKREYGNTVRDLLGLRRGTFDPGEYIYADEIDEGFDTDAESLVISNELLLEYMGAAEKSLRQALFSADSQKPASHRRKINLDKVKGTSGRYINHHKEHVIGRSGGKAKLYDGQPSRTMNYPGRYTVTVTASGVDRNFYPIRLQPEKGPLVMGFGVAQDATESVSGKDVLLKTFELQDDTEQTFQFDTWIDKGHFPYLSFVNGPGKPITQIRSNIRRRKLEPSAMKELYRGPGIKITKFEIEGPFHDQWPPESYVTTYDSTTIPRLEDKTEREWLIGRFATRAFRRPVSRQDMAPYFDFLEKKHAANGDWHEAVIRTFAAMMSSPDFLYLRETPGVLDAHALANRLSYFFWSTMPDLELFALAKSGQLTHLSVLTTQVEKMLTDRRSKQFCNSFADQWLALEKLGSMPPDSKGEFRVYYRQNLEPAMIEETRRFFQHVLYENQSVRDFIDSDYSFVNKGLAELYRVPMQSNDASEFQRVIFPASVKRGGLLGHASILTLSANGVETSPIERGVWVLADLLGTPLPPPPKAVPALTPDLNGAVTVREMLEKHRSDPACMECHRRMDPLGFALEAFDPIGRFRTQYSETQTISTDGNYLGKNFADVAELKRILASDIRPFTRNLIIRLAEYAKGRKLDAADYVTVQLLVDQAGENDFKFRDILLSIATSDLMTNR</sequence>
<proteinExistence type="predicted"/>
<dbReference type="InterPro" id="IPR013039">
    <property type="entry name" value="DUF1588"/>
</dbReference>
<gene>
    <name evidence="7" type="ORF">Poly51_58540</name>
</gene>
<dbReference type="RefSeq" id="WP_146462296.1">
    <property type="nucleotide sequence ID" value="NZ_SJPW01000009.1"/>
</dbReference>
<feature type="domain" description="DUF1595" evidence="6">
    <location>
        <begin position="402"/>
        <end position="459"/>
    </location>
</feature>
<dbReference type="InterPro" id="IPR011478">
    <property type="entry name" value="DUF1585"/>
</dbReference>
<dbReference type="GO" id="GO:0020037">
    <property type="term" value="F:heme binding"/>
    <property type="evidence" value="ECO:0007669"/>
    <property type="project" value="InterPro"/>
</dbReference>
<reference evidence="7 8" key="1">
    <citation type="submission" date="2019-02" db="EMBL/GenBank/DDBJ databases">
        <title>Deep-cultivation of Planctomycetes and their phenomic and genomic characterization uncovers novel biology.</title>
        <authorList>
            <person name="Wiegand S."/>
            <person name="Jogler M."/>
            <person name="Boedeker C."/>
            <person name="Pinto D."/>
            <person name="Vollmers J."/>
            <person name="Rivas-Marin E."/>
            <person name="Kohn T."/>
            <person name="Peeters S.H."/>
            <person name="Heuer A."/>
            <person name="Rast P."/>
            <person name="Oberbeckmann S."/>
            <person name="Bunk B."/>
            <person name="Jeske O."/>
            <person name="Meyerdierks A."/>
            <person name="Storesund J.E."/>
            <person name="Kallscheuer N."/>
            <person name="Luecker S."/>
            <person name="Lage O.M."/>
            <person name="Pohl T."/>
            <person name="Merkel B.J."/>
            <person name="Hornburger P."/>
            <person name="Mueller R.-W."/>
            <person name="Bruemmer F."/>
            <person name="Labrenz M."/>
            <person name="Spormann A.M."/>
            <person name="Op Den Camp H."/>
            <person name="Overmann J."/>
            <person name="Amann R."/>
            <person name="Jetten M.S.M."/>
            <person name="Mascher T."/>
            <person name="Medema M.H."/>
            <person name="Devos D.P."/>
            <person name="Kaster A.-K."/>
            <person name="Ovreas L."/>
            <person name="Rohde M."/>
            <person name="Galperin M.Y."/>
            <person name="Jogler C."/>
        </authorList>
    </citation>
    <scope>NUCLEOTIDE SEQUENCE [LARGE SCALE GENOMIC DNA]</scope>
    <source>
        <strain evidence="7 8">Poly51</strain>
    </source>
</reference>
<feature type="chain" id="PRO_5023124872" description="Planctomycete cytochrome C" evidence="1">
    <location>
        <begin position="38"/>
        <end position="800"/>
    </location>
</feature>
<evidence type="ECO:0000259" key="5">
    <source>
        <dbReference type="Pfam" id="PF07631"/>
    </source>
</evidence>
<keyword evidence="1" id="KW-0732">Signal</keyword>
<feature type="domain" description="DUF1592" evidence="5">
    <location>
        <begin position="464"/>
        <end position="592"/>
    </location>
</feature>
<dbReference type="InterPro" id="IPR013042">
    <property type="entry name" value="DUF1592"/>
</dbReference>
<dbReference type="InterPro" id="IPR036909">
    <property type="entry name" value="Cyt_c-like_dom_sf"/>
</dbReference>
<accession>A0A5C6E7K9</accession>
<name>A0A5C6E7K9_9BACT</name>
<dbReference type="Pfam" id="PF07627">
    <property type="entry name" value="PSCyt3"/>
    <property type="match status" value="1"/>
</dbReference>
<feature type="domain" description="DUF1587" evidence="3">
    <location>
        <begin position="126"/>
        <end position="191"/>
    </location>
</feature>
<evidence type="ECO:0008006" key="9">
    <source>
        <dbReference type="Google" id="ProtNLM"/>
    </source>
</evidence>
<organism evidence="7 8">
    <name type="scientific">Rubripirellula tenax</name>
    <dbReference type="NCBI Taxonomy" id="2528015"/>
    <lineage>
        <taxon>Bacteria</taxon>
        <taxon>Pseudomonadati</taxon>
        <taxon>Planctomycetota</taxon>
        <taxon>Planctomycetia</taxon>
        <taxon>Pirellulales</taxon>
        <taxon>Pirellulaceae</taxon>
        <taxon>Rubripirellula</taxon>
    </lineage>
</organism>
<dbReference type="Pfam" id="PF07624">
    <property type="entry name" value="PSD2"/>
    <property type="match status" value="1"/>
</dbReference>
<dbReference type="SUPFAM" id="SSF46626">
    <property type="entry name" value="Cytochrome c"/>
    <property type="match status" value="1"/>
</dbReference>
<dbReference type="AlphaFoldDB" id="A0A5C6E7K9"/>
<dbReference type="OrthoDB" id="222282at2"/>
<evidence type="ECO:0000259" key="3">
    <source>
        <dbReference type="Pfam" id="PF07626"/>
    </source>
</evidence>
<dbReference type="Pfam" id="PF07637">
    <property type="entry name" value="PSD5"/>
    <property type="match status" value="1"/>
</dbReference>
<feature type="signal peptide" evidence="1">
    <location>
        <begin position="1"/>
        <end position="37"/>
    </location>
</feature>
<comment type="caution">
    <text evidence="7">The sequence shown here is derived from an EMBL/GenBank/DDBJ whole genome shotgun (WGS) entry which is preliminary data.</text>
</comment>
<dbReference type="Pfam" id="PF07631">
    <property type="entry name" value="PSD4"/>
    <property type="match status" value="1"/>
</dbReference>